<accession>A0ABN7UJC6</accession>
<evidence type="ECO:0000313" key="2">
    <source>
        <dbReference type="EMBL" id="CAG8611487.1"/>
    </source>
</evidence>
<proteinExistence type="predicted"/>
<protein>
    <submittedName>
        <fullName evidence="2">33200_t:CDS:1</fullName>
    </submittedName>
</protein>
<keyword evidence="3" id="KW-1185">Reference proteome</keyword>
<dbReference type="PANTHER" id="PTHR44329">
    <property type="entry name" value="SERINE/THREONINE-PROTEIN KINASE TNNI3K-RELATED"/>
    <property type="match status" value="1"/>
</dbReference>
<evidence type="ECO:0000313" key="3">
    <source>
        <dbReference type="Proteomes" id="UP000789901"/>
    </source>
</evidence>
<sequence length="418" mass="49162">MLGASPYHNFTFIDDLEIRICNGLRPEFPKHAPKLFEQLMTQCWNAVPSQRPRAVELKDILNRWHSDVYNDLQAEINDQCKKYEDYLMSNLLKKKIRPDKLTVREVKKIKDDPLIKYKFIPPQNSMEDHIIVFEYADSRTLRSYFHNNFSEFSWDDKIKFARQIADAICYLHKGAIHRDLGQIQIGALILDIDKGTLENEIERTSSAYIKLNKAQDGNIIIYGGSTPDTSGAIANVFFDIAVLNTNSWVWSVPNDWTKKFIERIRNPSYYEKTKPSLPNSKDPKLWKTYRTKLSEYLERSMYIEPIYFELSLIDILISDNPDQNDQAIIDEYAKTMENNKNTPKTKLSRDVDTNPYGFYKNKRKKNRNMRFARNLLAATRQLNSFKYEFFERAKFPMSIITDKNIQPIINEFKTIIEI</sequence>
<feature type="domain" description="Serine-threonine/tyrosine-protein kinase catalytic" evidence="1">
    <location>
        <begin position="2"/>
        <end position="59"/>
    </location>
</feature>
<dbReference type="InterPro" id="IPR051681">
    <property type="entry name" value="Ser/Thr_Kinases-Pseudokinases"/>
</dbReference>
<dbReference type="EMBL" id="CAJVQB010003556">
    <property type="protein sequence ID" value="CAG8611487.1"/>
    <property type="molecule type" value="Genomic_DNA"/>
</dbReference>
<gene>
    <name evidence="2" type="ORF">GMARGA_LOCUS7379</name>
</gene>
<comment type="caution">
    <text evidence="2">The sequence shown here is derived from an EMBL/GenBank/DDBJ whole genome shotgun (WGS) entry which is preliminary data.</text>
</comment>
<feature type="domain" description="Serine-threonine/tyrosine-protein kinase catalytic" evidence="1">
    <location>
        <begin position="126"/>
        <end position="180"/>
    </location>
</feature>
<dbReference type="Pfam" id="PF07714">
    <property type="entry name" value="PK_Tyr_Ser-Thr"/>
    <property type="match status" value="2"/>
</dbReference>
<dbReference type="Proteomes" id="UP000789901">
    <property type="component" value="Unassembled WGS sequence"/>
</dbReference>
<organism evidence="2 3">
    <name type="scientific">Gigaspora margarita</name>
    <dbReference type="NCBI Taxonomy" id="4874"/>
    <lineage>
        <taxon>Eukaryota</taxon>
        <taxon>Fungi</taxon>
        <taxon>Fungi incertae sedis</taxon>
        <taxon>Mucoromycota</taxon>
        <taxon>Glomeromycotina</taxon>
        <taxon>Glomeromycetes</taxon>
        <taxon>Diversisporales</taxon>
        <taxon>Gigasporaceae</taxon>
        <taxon>Gigaspora</taxon>
    </lineage>
</organism>
<dbReference type="InterPro" id="IPR011009">
    <property type="entry name" value="Kinase-like_dom_sf"/>
</dbReference>
<dbReference type="PANTHER" id="PTHR44329:SF214">
    <property type="entry name" value="PROTEIN KINASE DOMAIN-CONTAINING PROTEIN"/>
    <property type="match status" value="1"/>
</dbReference>
<evidence type="ECO:0000259" key="1">
    <source>
        <dbReference type="Pfam" id="PF07714"/>
    </source>
</evidence>
<dbReference type="InterPro" id="IPR001245">
    <property type="entry name" value="Ser-Thr/Tyr_kinase_cat_dom"/>
</dbReference>
<dbReference type="Gene3D" id="1.10.510.10">
    <property type="entry name" value="Transferase(Phosphotransferase) domain 1"/>
    <property type="match status" value="2"/>
</dbReference>
<name>A0ABN7UJC6_GIGMA</name>
<reference evidence="2 3" key="1">
    <citation type="submission" date="2021-06" db="EMBL/GenBank/DDBJ databases">
        <authorList>
            <person name="Kallberg Y."/>
            <person name="Tangrot J."/>
            <person name="Rosling A."/>
        </authorList>
    </citation>
    <scope>NUCLEOTIDE SEQUENCE [LARGE SCALE GENOMIC DNA]</scope>
    <source>
        <strain evidence="2 3">120-4 pot B 10/14</strain>
    </source>
</reference>
<dbReference type="SUPFAM" id="SSF56112">
    <property type="entry name" value="Protein kinase-like (PK-like)"/>
    <property type="match status" value="2"/>
</dbReference>